<dbReference type="PROSITE" id="PS50925">
    <property type="entry name" value="BLUF"/>
    <property type="match status" value="1"/>
</dbReference>
<organism evidence="2 3">
    <name type="scientific">Fibrella forsythiae</name>
    <dbReference type="NCBI Taxonomy" id="2817061"/>
    <lineage>
        <taxon>Bacteria</taxon>
        <taxon>Pseudomonadati</taxon>
        <taxon>Bacteroidota</taxon>
        <taxon>Cytophagia</taxon>
        <taxon>Cytophagales</taxon>
        <taxon>Spirosomataceae</taxon>
        <taxon>Fibrella</taxon>
    </lineage>
</organism>
<dbReference type="Gene3D" id="3.30.70.100">
    <property type="match status" value="1"/>
</dbReference>
<sequence>MESCIVYFSRAAEPFEAQLSTLLEQSRIRNAQLGITGIMLYVRGSIIQVLEGDQQQVEAMYQRIQVDERHQQVECILNRPITQRLFTDWRMGYQTIDRSQLADIEAVVSLEPTESSGIPLVLRVIQTFFEANRHTARPPV</sequence>
<comment type="caution">
    <text evidence="2">The sequence shown here is derived from an EMBL/GenBank/DDBJ whole genome shotgun (WGS) entry which is preliminary data.</text>
</comment>
<feature type="domain" description="BLUF" evidence="1">
    <location>
        <begin position="2"/>
        <end position="92"/>
    </location>
</feature>
<reference evidence="2 3" key="1">
    <citation type="submission" date="2021-03" db="EMBL/GenBank/DDBJ databases">
        <title>Fibrella sp. HMF5405 genome sequencing and assembly.</title>
        <authorList>
            <person name="Kang H."/>
            <person name="Kim H."/>
            <person name="Bae S."/>
            <person name="Joh K."/>
        </authorList>
    </citation>
    <scope>NUCLEOTIDE SEQUENCE [LARGE SCALE GENOMIC DNA]</scope>
    <source>
        <strain evidence="2 3">HMF5405</strain>
    </source>
</reference>
<dbReference type="SMART" id="SM01034">
    <property type="entry name" value="BLUF"/>
    <property type="match status" value="1"/>
</dbReference>
<dbReference type="Proteomes" id="UP000664628">
    <property type="component" value="Unassembled WGS sequence"/>
</dbReference>
<evidence type="ECO:0000259" key="1">
    <source>
        <dbReference type="PROSITE" id="PS50925"/>
    </source>
</evidence>
<dbReference type="SUPFAM" id="SSF54975">
    <property type="entry name" value="Acylphosphatase/BLUF domain-like"/>
    <property type="match status" value="1"/>
</dbReference>
<keyword evidence="3" id="KW-1185">Reference proteome</keyword>
<gene>
    <name evidence="2" type="ORF">J2I46_31460</name>
</gene>
<dbReference type="Pfam" id="PF04940">
    <property type="entry name" value="BLUF"/>
    <property type="match status" value="1"/>
</dbReference>
<evidence type="ECO:0000313" key="3">
    <source>
        <dbReference type="Proteomes" id="UP000664628"/>
    </source>
</evidence>
<dbReference type="EMBL" id="JAFMYW010000021">
    <property type="protein sequence ID" value="MBO0953133.1"/>
    <property type="molecule type" value="Genomic_DNA"/>
</dbReference>
<proteinExistence type="predicted"/>
<evidence type="ECO:0000313" key="2">
    <source>
        <dbReference type="EMBL" id="MBO0953133.1"/>
    </source>
</evidence>
<protein>
    <submittedName>
        <fullName evidence="2">BLUF domain-containing protein</fullName>
    </submittedName>
</protein>
<dbReference type="InterPro" id="IPR007024">
    <property type="entry name" value="BLUF_domain"/>
</dbReference>
<name>A0ABS3JSZ2_9BACT</name>
<accession>A0ABS3JSZ2</accession>
<dbReference type="InterPro" id="IPR036046">
    <property type="entry name" value="Acylphosphatase-like_dom_sf"/>
</dbReference>
<dbReference type="RefSeq" id="WP_207333085.1">
    <property type="nucleotide sequence ID" value="NZ_JAFMYW010000021.1"/>
</dbReference>